<gene>
    <name evidence="10" type="ORF">Asppvi_002017</name>
</gene>
<dbReference type="PANTHER" id="PTHR13367:SF33">
    <property type="entry name" value="P-LOOP CONTAINING NUCLEOSIDE TRIPHOSPHATE HYDROLASE PROTEIN"/>
    <property type="match status" value="1"/>
</dbReference>
<feature type="domain" description="DUF3645" evidence="9">
    <location>
        <begin position="1644"/>
        <end position="1676"/>
    </location>
</feature>
<dbReference type="InterPro" id="IPR022105">
    <property type="entry name" value="DUF3645"/>
</dbReference>
<evidence type="ECO:0000256" key="1">
    <source>
        <dbReference type="ARBA" id="ARBA00000707"/>
    </source>
</evidence>
<evidence type="ECO:0000313" key="11">
    <source>
        <dbReference type="Proteomes" id="UP001043456"/>
    </source>
</evidence>
<dbReference type="Proteomes" id="UP001043456">
    <property type="component" value="Unassembled WGS sequence"/>
</dbReference>
<dbReference type="OrthoDB" id="3182339at2759"/>
<organism evidence="10 11">
    <name type="scientific">Aspergillus pseudoviridinutans</name>
    <dbReference type="NCBI Taxonomy" id="1517512"/>
    <lineage>
        <taxon>Eukaryota</taxon>
        <taxon>Fungi</taxon>
        <taxon>Dikarya</taxon>
        <taxon>Ascomycota</taxon>
        <taxon>Pezizomycotina</taxon>
        <taxon>Eurotiomycetes</taxon>
        <taxon>Eurotiomycetidae</taxon>
        <taxon>Eurotiales</taxon>
        <taxon>Aspergillaceae</taxon>
        <taxon>Aspergillus</taxon>
        <taxon>Aspergillus subgen. Fumigati</taxon>
    </lineage>
</organism>
<dbReference type="RefSeq" id="XP_043163485.1">
    <property type="nucleotide sequence ID" value="XM_043307550.1"/>
</dbReference>
<dbReference type="GO" id="GO:0006508">
    <property type="term" value="P:proteolysis"/>
    <property type="evidence" value="ECO:0007669"/>
    <property type="project" value="UniProtKB-KW"/>
</dbReference>
<evidence type="ECO:0000256" key="3">
    <source>
        <dbReference type="ARBA" id="ARBA00022670"/>
    </source>
</evidence>
<keyword evidence="5" id="KW-0378">Hydrolase</keyword>
<keyword evidence="6" id="KW-0788">Thiol protease</keyword>
<name>A0A9P3EY46_9EURO</name>
<evidence type="ECO:0000256" key="5">
    <source>
        <dbReference type="ARBA" id="ARBA00022801"/>
    </source>
</evidence>
<evidence type="ECO:0000259" key="8">
    <source>
        <dbReference type="Pfam" id="PF12340"/>
    </source>
</evidence>
<dbReference type="InterPro" id="IPR022099">
    <property type="entry name" value="DUF3638"/>
</dbReference>
<feature type="region of interest" description="Disordered" evidence="7">
    <location>
        <begin position="822"/>
        <end position="848"/>
    </location>
</feature>
<comment type="caution">
    <text evidence="10">The sequence shown here is derived from an EMBL/GenBank/DDBJ whole genome shotgun (WGS) entry which is preliminary data.</text>
</comment>
<feature type="domain" description="DUF3638" evidence="8">
    <location>
        <begin position="1307"/>
        <end position="1526"/>
    </location>
</feature>
<evidence type="ECO:0000256" key="7">
    <source>
        <dbReference type="SAM" id="MobiDB-lite"/>
    </source>
</evidence>
<keyword evidence="3" id="KW-0645">Protease</keyword>
<proteinExistence type="predicted"/>
<dbReference type="EMBL" id="BHVY01000011">
    <property type="protein sequence ID" value="GIJ92739.1"/>
    <property type="molecule type" value="Genomic_DNA"/>
</dbReference>
<evidence type="ECO:0000256" key="4">
    <source>
        <dbReference type="ARBA" id="ARBA00022786"/>
    </source>
</evidence>
<evidence type="ECO:0000259" key="9">
    <source>
        <dbReference type="Pfam" id="PF12359"/>
    </source>
</evidence>
<comment type="catalytic activity">
    <reaction evidence="1">
        <text>Thiol-dependent hydrolysis of ester, thioester, amide, peptide and isopeptide bonds formed by the C-terminal Gly of ubiquitin (a 76-residue protein attached to proteins as an intracellular targeting signal).</text>
        <dbReference type="EC" id="3.4.19.12"/>
    </reaction>
</comment>
<keyword evidence="4" id="KW-0833">Ubl conjugation pathway</keyword>
<keyword evidence="11" id="KW-1185">Reference proteome</keyword>
<evidence type="ECO:0000256" key="2">
    <source>
        <dbReference type="ARBA" id="ARBA00012759"/>
    </source>
</evidence>
<dbReference type="GeneID" id="67000629"/>
<dbReference type="EC" id="3.4.19.12" evidence="2"/>
<dbReference type="InterPro" id="IPR051346">
    <property type="entry name" value="OTU_Deubiquitinase"/>
</dbReference>
<reference evidence="10 11" key="1">
    <citation type="submission" date="2018-10" db="EMBL/GenBank/DDBJ databases">
        <title>Pan-genome distribution and transcriptional activeness of fungal secondary metabolism genes in Aspergillus section Fumigati.</title>
        <authorList>
            <person name="Takahashi H."/>
            <person name="Umemura M."/>
            <person name="Ninomiya A."/>
            <person name="Kusuya Y."/>
            <person name="Urayama S."/>
            <person name="Shimizu M."/>
            <person name="Watanabe A."/>
            <person name="Kamei K."/>
            <person name="Yaguchi T."/>
            <person name="Hagiwara D."/>
        </authorList>
    </citation>
    <scope>NUCLEOTIDE SEQUENCE [LARGE SCALE GENOMIC DNA]</scope>
    <source>
        <strain evidence="10 11">IFM 55266</strain>
    </source>
</reference>
<dbReference type="Pfam" id="PF12340">
    <property type="entry name" value="DUF3638"/>
    <property type="match status" value="1"/>
</dbReference>
<evidence type="ECO:0000313" key="10">
    <source>
        <dbReference type="EMBL" id="GIJ92739.1"/>
    </source>
</evidence>
<accession>A0A9P3EY46</accession>
<dbReference type="GO" id="GO:0004843">
    <property type="term" value="F:cysteine-type deubiquitinase activity"/>
    <property type="evidence" value="ECO:0007669"/>
    <property type="project" value="UniProtKB-EC"/>
</dbReference>
<dbReference type="Pfam" id="PF12359">
    <property type="entry name" value="DUF3645"/>
    <property type="match status" value="1"/>
</dbReference>
<sequence length="2371" mass="270666">MELNLLNYKETSKFAVKWGQRLTLGSETKSWKKTHYNSCKFPVHFSDVSRPSAFQFRLLDSGTNSWVEGQDERPTLKKRCTFVLPKGPYCHLQYAVDTFRHTENEILADQENCHHKVSLHEFIAFGCLRAGERVQWHNMIRELASTALSFNEESISVLFRQAAWEMGTPEPGNYLRKAHRELQPFLDQLLETLEQRLDSIETNWNQHQTLHILVILSLRALSISDDPATTERALRFLRRSRKIAVEWCDELTLALGGPTGGQSDVQQALIVRVGGICQLTYWVEPKHVHAVLQSRDDLYHLTRSSIMVFENSPQNWEGAPTDAKSTLVRAATVLHSLEQHTRQLITEDASGLVDAIRKSAPNSEFEAAWEFCPGNAARWATNQSVTALIGRCQTVHYNLLSGELLIDCAPPGRLPKEYTESPLFKRIFGSSTITVVPSNLPGSVFMSSRRFGDYQVHFSMHDNELIIKAHNNSGVLRLVPHDKLQEDFPDAFISDCVHWLDENCTLEFRTLRQIWEPCSRNWRLSFCLSTGQGVMTQGHRTLVDIHGQLFQQLAKVLGLLDEPRYMNVVADQGTVEIELVRLRLRFFLNADGSLESRELIATVDKDQDIGCFYGLESKVVLRSLSERQSRSVLIPYGHAKLSTRPQHTRVSVRPPHGSRNQYFRYTLDTHLQMLRGPHDMLSTLYQAYLHALTGFVLPDPATRRPGTDEALRILRQEWLRTPFPLDAGCVHLLRRVASLTPERRYYPKHLKSMQTVSWNGELGQMAQADDFRFLVQEIVDHANRFTRLYSIHDDEIQAAKKCYRDRGDQYLLDRARSRNTHFRRSEADARQACPTPDTSPYEARDRGLQSDRSRRVYTIAALVRNWPSSSPPGQDILETIKQWQYVCTSGRSLEDYTCTELLHLSLGDAWGTLYEKCGSSDRTQDSYSLMSLFSMIVFGGRTQLTQVKPFLAVAFTGAFKDLPVPSHCHARTLELRRGADFVRSEIEEAIEASYTPFRRPTVMLGCKATAATILEDERVYYRQKEKYVHECVDAIAKQWPCQKPRLPDIPLVAKIQASLDCERLCTRWAQNREFLDFVQQVQDRLNTEKMEDFTENHFPLPPKRVTIPTIRAFQPPDIFDLVRLSEPITPPKTAPPVRFPRYCAPQWYNSNTELESLILELYNDRSDPYRRELGENLLDSVEALAKAELPCSCAVPDVRPVLVQYQRRLQGQRDTLWADIYATLVETKEHWQTIAGHIVWPQVTIYAVVSLLAVDRWERVPPAWRAALLVLAGIISSLRRCERLLAYYDQKDANNFFKEAENGPGDGWDIAANPDWLLFEIENDLTIRQPQAVVAAEETNPDPPGNAVYQLNMGEGKTTIITPLVVMKLTRNGALPQVIVLKPLLRQSVHLLSRLGGMLNRRIYHIPFSRDTTIDQNLVRELEDIYSECQARRGILIALPEHLLSFRLIGQDLASRGSDIAERVIKLAAWLQDNCRNIIDESDEVLDPKFQLVYTVGHQRTMDGHSDRWEVAQALLTLLENEALELQREDPTCLDVEQRGGRYPIFHFLKVGSLDSLIKKVLVVIEKGGLPSVPFNQWTRQVRRSALHFIRFTGSVFRDENVVREAFEGDLYLRKLLILRGLLALGILKFAVGGKRWLVDYGLHPSRCLMAVPFRAKGVPSENAEFGHPDVAIVLTCLSYYYHGLSQDQVRQCFKLLAKENDPAAEYQLWITRGHSSLPRGLRDITGVNLEDARAFREVLYPHLQFQKHMIDFYLSRVVFPKEAKEFPHKLSTSAWDLPSRPHQPLTTGFSGTNDNRSLLPRSTPQRDLPHLLHTNAMVLNSLLRPENRKCILAQDDQGRPLRTHQLIDLVNGQEPSVRVIIDVGAQILESSNRAIAQYWLSTTPSAEGALFYDDNDELTVVDREGHRERLLASSFRHRMETCLVFLDQQHARGVDLKLPRSYRAVVTLGPRLTKDKLVQACNRMRGLGSGQSVMFLSPPVVSHEMGAEANPITSADVIRWSLRQTCDSLKSLSLLWASQGLQYYRRIKLWDNLIGNKHPQETVARIQEPEARTLSELYAPWDPIHLSMTNDEHDQSHPVVQELMRVDNGAGSYPNLHEEQERQISHEIQREQQVCRPPGVSPLPHRLHKHVRCFAQRGELPADGTSKAIQPAFENLRRTPLGQFDIPSTIAPYLYASRDFILTVEQKGALASDFLKPVHWVVSNIYDSKLLLISQYEANELIPEIRASQKTTLHVYAPRTSKGMRSFSDLRFLCTGAATENEQSIHDNHELELFSGSLYFPSFKTYENFRHFLGLVTESTSRMLGNRLPTEGFVDERLRREVGWPLHSPFQSNPLPFLGALFDARSKGHGYLQTHMGMILGAKALTASQF</sequence>
<evidence type="ECO:0000256" key="6">
    <source>
        <dbReference type="ARBA" id="ARBA00022807"/>
    </source>
</evidence>
<protein>
    <recommendedName>
        <fullName evidence="2">ubiquitinyl hydrolase 1</fullName>
        <ecNumber evidence="2">3.4.19.12</ecNumber>
    </recommendedName>
</protein>
<dbReference type="PANTHER" id="PTHR13367">
    <property type="entry name" value="UBIQUITIN THIOESTERASE"/>
    <property type="match status" value="1"/>
</dbReference>